<evidence type="ECO:0000313" key="2">
    <source>
        <dbReference type="EMBL" id="QHT35126.1"/>
    </source>
</evidence>
<dbReference type="EMBL" id="MN739013">
    <property type="protein sequence ID" value="QHT35126.1"/>
    <property type="molecule type" value="Genomic_DNA"/>
</dbReference>
<organism evidence="2">
    <name type="scientific">viral metagenome</name>
    <dbReference type="NCBI Taxonomy" id="1070528"/>
    <lineage>
        <taxon>unclassified sequences</taxon>
        <taxon>metagenomes</taxon>
        <taxon>organismal metagenomes</taxon>
    </lineage>
</organism>
<feature type="compositionally biased region" description="Low complexity" evidence="1">
    <location>
        <begin position="43"/>
        <end position="56"/>
    </location>
</feature>
<reference evidence="2" key="1">
    <citation type="journal article" date="2020" name="Nature">
        <title>Giant virus diversity and host interactions through global metagenomics.</title>
        <authorList>
            <person name="Schulz F."/>
            <person name="Roux S."/>
            <person name="Paez-Espino D."/>
            <person name="Jungbluth S."/>
            <person name="Walsh D.A."/>
            <person name="Denef V.J."/>
            <person name="McMahon K.D."/>
            <person name="Konstantinidis K.T."/>
            <person name="Eloe-Fadrosh E.A."/>
            <person name="Kyrpides N.C."/>
            <person name="Woyke T."/>
        </authorList>
    </citation>
    <scope>NUCLEOTIDE SEQUENCE</scope>
    <source>
        <strain evidence="2">GVMAG-M-3300009180-1</strain>
    </source>
</reference>
<proteinExistence type="predicted"/>
<accession>A0A6C0F0X2</accession>
<name>A0A6C0F0X2_9ZZZZ</name>
<feature type="region of interest" description="Disordered" evidence="1">
    <location>
        <begin position="18"/>
        <end position="56"/>
    </location>
</feature>
<sequence>MYYANIYRMLSTEHKIQLPGKNETAPSKTQPVSIPIKRDYTYNNGPTSSSLSNTPPSEFMEHLKKRIDQFATSPIFVYNARN</sequence>
<evidence type="ECO:0000256" key="1">
    <source>
        <dbReference type="SAM" id="MobiDB-lite"/>
    </source>
</evidence>
<protein>
    <submittedName>
        <fullName evidence="2">Uncharacterized protein</fullName>
    </submittedName>
</protein>
<dbReference type="AlphaFoldDB" id="A0A6C0F0X2"/>